<sequence>MRKVIFIVMVFILSLVGCSEETDSKELVKYNKERVINSLNDASFTPEIPTKLPFGPTEVRVNVEDIGGMENSFIKVSFISENQKEVTFHATKSQNALDFTDEHVKIQEDLEGKYGEKEKVKILKWNKDDIYYELFVDSDSTSKEEVLNIADNFNQVN</sequence>
<dbReference type="AlphaFoldDB" id="A0A1H4CWD3"/>
<evidence type="ECO:0000313" key="1">
    <source>
        <dbReference type="EMBL" id="SEA64402.1"/>
    </source>
</evidence>
<organism evidence="1 2">
    <name type="scientific">Thalassobacillus cyri</name>
    <dbReference type="NCBI Taxonomy" id="571932"/>
    <lineage>
        <taxon>Bacteria</taxon>
        <taxon>Bacillati</taxon>
        <taxon>Bacillota</taxon>
        <taxon>Bacilli</taxon>
        <taxon>Bacillales</taxon>
        <taxon>Bacillaceae</taxon>
        <taxon>Thalassobacillus</taxon>
    </lineage>
</organism>
<gene>
    <name evidence="1" type="ORF">SAMN05421743_106213</name>
</gene>
<dbReference type="PROSITE" id="PS51257">
    <property type="entry name" value="PROKAR_LIPOPROTEIN"/>
    <property type="match status" value="1"/>
</dbReference>
<protein>
    <submittedName>
        <fullName evidence="1">Uncharacterized protein</fullName>
    </submittedName>
</protein>
<keyword evidence="2" id="KW-1185">Reference proteome</keyword>
<evidence type="ECO:0000313" key="2">
    <source>
        <dbReference type="Proteomes" id="UP000198584"/>
    </source>
</evidence>
<dbReference type="OrthoDB" id="2965444at2"/>
<proteinExistence type="predicted"/>
<name>A0A1H4CWD3_9BACI</name>
<dbReference type="EMBL" id="FNQR01000006">
    <property type="protein sequence ID" value="SEA64402.1"/>
    <property type="molecule type" value="Genomic_DNA"/>
</dbReference>
<dbReference type="RefSeq" id="WP_093044762.1">
    <property type="nucleotide sequence ID" value="NZ_FNQR01000006.1"/>
</dbReference>
<dbReference type="Proteomes" id="UP000198584">
    <property type="component" value="Unassembled WGS sequence"/>
</dbReference>
<accession>A0A1H4CWD3</accession>
<reference evidence="1 2" key="1">
    <citation type="submission" date="2016-10" db="EMBL/GenBank/DDBJ databases">
        <authorList>
            <person name="de Groot N.N."/>
        </authorList>
    </citation>
    <scope>NUCLEOTIDE SEQUENCE [LARGE SCALE GENOMIC DNA]</scope>
    <source>
        <strain evidence="1 2">CCM7597</strain>
    </source>
</reference>